<evidence type="ECO:0000256" key="2">
    <source>
        <dbReference type="SAM" id="Phobius"/>
    </source>
</evidence>
<evidence type="ECO:0000313" key="4">
    <source>
        <dbReference type="Proteomes" id="UP000675284"/>
    </source>
</evidence>
<evidence type="ECO:0000313" key="3">
    <source>
        <dbReference type="EMBL" id="MBR7797299.1"/>
    </source>
</evidence>
<dbReference type="InterPro" id="IPR024623">
    <property type="entry name" value="YtxH"/>
</dbReference>
<dbReference type="EMBL" id="JAGSOT010000049">
    <property type="protein sequence ID" value="MBR7797299.1"/>
    <property type="molecule type" value="Genomic_DNA"/>
</dbReference>
<name>A0A941I9Z4_9BACI</name>
<dbReference type="PANTHER" id="PTHR35792:SF2">
    <property type="entry name" value="GENERAL STRESS PROTEIN"/>
    <property type="match status" value="1"/>
</dbReference>
<accession>A0A941I9Z4</accession>
<feature type="region of interest" description="Disordered" evidence="1">
    <location>
        <begin position="82"/>
        <end position="104"/>
    </location>
</feature>
<evidence type="ECO:0000256" key="1">
    <source>
        <dbReference type="SAM" id="MobiDB-lite"/>
    </source>
</evidence>
<sequence length="112" mass="12144">MAKTETKRSINVKQVISGTLIGAAVGAITSLLLAPKTGKELRKDISKQMVNTKDNTVVITKKFGNSAKGKLTNVKQTASATSKKITDKVKAQRQNKQKLENQQADVEIYSAK</sequence>
<dbReference type="Proteomes" id="UP000675284">
    <property type="component" value="Unassembled WGS sequence"/>
</dbReference>
<protein>
    <submittedName>
        <fullName evidence="3">YtxH domain-containing protein</fullName>
    </submittedName>
</protein>
<keyword evidence="2" id="KW-1133">Transmembrane helix</keyword>
<keyword evidence="2" id="KW-0812">Transmembrane</keyword>
<keyword evidence="2" id="KW-0472">Membrane</keyword>
<comment type="caution">
    <text evidence="3">The sequence shown here is derived from an EMBL/GenBank/DDBJ whole genome shotgun (WGS) entry which is preliminary data.</text>
</comment>
<feature type="transmembrane region" description="Helical" evidence="2">
    <location>
        <begin position="15"/>
        <end position="34"/>
    </location>
</feature>
<organism evidence="3 4">
    <name type="scientific">Virgibacillus salarius</name>
    <dbReference type="NCBI Taxonomy" id="447199"/>
    <lineage>
        <taxon>Bacteria</taxon>
        <taxon>Bacillati</taxon>
        <taxon>Bacillota</taxon>
        <taxon>Bacilli</taxon>
        <taxon>Bacillales</taxon>
        <taxon>Bacillaceae</taxon>
        <taxon>Virgibacillus</taxon>
    </lineage>
</organism>
<proteinExistence type="predicted"/>
<reference evidence="3" key="1">
    <citation type="submission" date="2021-04" db="EMBL/GenBank/DDBJ databases">
        <title>Isolation and polyphasic classification of algal microorganism.</title>
        <authorList>
            <person name="Wang S."/>
        </authorList>
    </citation>
    <scope>NUCLEOTIDE SEQUENCE</scope>
    <source>
        <strain evidence="3">720a</strain>
    </source>
</reference>
<keyword evidence="4" id="KW-1185">Reference proteome</keyword>
<dbReference type="Pfam" id="PF12732">
    <property type="entry name" value="YtxH"/>
    <property type="match status" value="1"/>
</dbReference>
<dbReference type="RefSeq" id="WP_051388343.1">
    <property type="nucleotide sequence ID" value="NZ_BAAACY010000137.1"/>
</dbReference>
<dbReference type="PANTHER" id="PTHR35792">
    <property type="entry name" value="GENERAL STRESS PROTEIN"/>
    <property type="match status" value="1"/>
</dbReference>
<gene>
    <name evidence="3" type="ORF">KCX74_14780</name>
</gene>
<dbReference type="AlphaFoldDB" id="A0A941I9Z4"/>
<dbReference type="InterPro" id="IPR052928">
    <property type="entry name" value="Desiccation-related_membrane"/>
</dbReference>